<sequence length="79" mass="9192">MIPKEIEKLVIEVATLFEGKRGRAEATKEPEVILVAMLRRIKERRDEPSAMLGSTIESSFFEDNQEEARQLLKRGYKKR</sequence>
<accession>A0A1G2G7Q0</accession>
<dbReference type="STRING" id="1802115.A2756_05805"/>
<dbReference type="Proteomes" id="UP000177785">
    <property type="component" value="Unassembled WGS sequence"/>
</dbReference>
<evidence type="ECO:0000313" key="2">
    <source>
        <dbReference type="Proteomes" id="UP000177785"/>
    </source>
</evidence>
<gene>
    <name evidence="1" type="ORF">A2756_05805</name>
</gene>
<comment type="caution">
    <text evidence="1">The sequence shown here is derived from an EMBL/GenBank/DDBJ whole genome shotgun (WGS) entry which is preliminary data.</text>
</comment>
<dbReference type="AlphaFoldDB" id="A0A1G2G7Q0"/>
<dbReference type="EMBL" id="MHNL01000001">
    <property type="protein sequence ID" value="OGZ46102.1"/>
    <property type="molecule type" value="Genomic_DNA"/>
</dbReference>
<reference evidence="1 2" key="1">
    <citation type="journal article" date="2016" name="Nat. Commun.">
        <title>Thousands of microbial genomes shed light on interconnected biogeochemical processes in an aquifer system.</title>
        <authorList>
            <person name="Anantharaman K."/>
            <person name="Brown C.T."/>
            <person name="Hug L.A."/>
            <person name="Sharon I."/>
            <person name="Castelle C.J."/>
            <person name="Probst A.J."/>
            <person name="Thomas B.C."/>
            <person name="Singh A."/>
            <person name="Wilkins M.J."/>
            <person name="Karaoz U."/>
            <person name="Brodie E.L."/>
            <person name="Williams K.H."/>
            <person name="Hubbard S.S."/>
            <person name="Banfield J.F."/>
        </authorList>
    </citation>
    <scope>NUCLEOTIDE SEQUENCE [LARGE SCALE GENOMIC DNA]</scope>
</reference>
<protein>
    <submittedName>
        <fullName evidence="1">Uncharacterized protein</fullName>
    </submittedName>
</protein>
<name>A0A1G2G7Q0_9BACT</name>
<evidence type="ECO:0000313" key="1">
    <source>
        <dbReference type="EMBL" id="OGZ46102.1"/>
    </source>
</evidence>
<proteinExistence type="predicted"/>
<organism evidence="1 2">
    <name type="scientific">Candidatus Ryanbacteria bacterium RIFCSPHIGHO2_01_FULL_48_27</name>
    <dbReference type="NCBI Taxonomy" id="1802115"/>
    <lineage>
        <taxon>Bacteria</taxon>
        <taxon>Candidatus Ryaniibacteriota</taxon>
    </lineage>
</organism>